<feature type="non-terminal residue" evidence="2">
    <location>
        <position position="1"/>
    </location>
</feature>
<sequence length="103" mass="11511">SSPRPISAGQLHTLLCFHIQPIYLVFFKGSYFLLGMRYFISGRASRLDAFSVYPFRTQLPGRALGRTTGTPLVRPLRSSRTRSSLPHVSCARDGYGPNCLTTF</sequence>
<dbReference type="EMBL" id="ACLA01000009">
    <property type="protein sequence ID" value="EEQ49073.1"/>
    <property type="molecule type" value="Genomic_DNA"/>
</dbReference>
<comment type="caution">
    <text evidence="2">The sequence shown here is derived from an EMBL/GenBank/DDBJ whole genome shotgun (WGS) entry which is preliminary data.</text>
</comment>
<organism evidence="2 3">
    <name type="scientific">Selenomonas flueggei ATCC 43531</name>
    <dbReference type="NCBI Taxonomy" id="638302"/>
    <lineage>
        <taxon>Bacteria</taxon>
        <taxon>Bacillati</taxon>
        <taxon>Bacillota</taxon>
        <taxon>Negativicutes</taxon>
        <taxon>Selenomonadales</taxon>
        <taxon>Selenomonadaceae</taxon>
        <taxon>Selenomonas</taxon>
    </lineage>
</organism>
<keyword evidence="1" id="KW-1133">Transmembrane helix</keyword>
<evidence type="ECO:0000313" key="3">
    <source>
        <dbReference type="Proteomes" id="UP000005309"/>
    </source>
</evidence>
<evidence type="ECO:0000313" key="2">
    <source>
        <dbReference type="EMBL" id="EEQ49073.1"/>
    </source>
</evidence>
<keyword evidence="3" id="KW-1185">Reference proteome</keyword>
<keyword evidence="1" id="KW-0472">Membrane</keyword>
<dbReference type="eggNOG" id="ENOG5033MP7">
    <property type="taxonomic scope" value="Bacteria"/>
</dbReference>
<dbReference type="Proteomes" id="UP000005309">
    <property type="component" value="Unassembled WGS sequence"/>
</dbReference>
<dbReference type="AlphaFoldDB" id="C4V266"/>
<accession>C4V266</accession>
<proteinExistence type="predicted"/>
<feature type="transmembrane region" description="Helical" evidence="1">
    <location>
        <begin position="20"/>
        <end position="40"/>
    </location>
</feature>
<gene>
    <name evidence="2" type="ORF">HMPREF0908_0610</name>
</gene>
<evidence type="ECO:0000256" key="1">
    <source>
        <dbReference type="SAM" id="Phobius"/>
    </source>
</evidence>
<dbReference type="HOGENOM" id="CLU_178139_0_0_9"/>
<keyword evidence="1" id="KW-0812">Transmembrane</keyword>
<protein>
    <submittedName>
        <fullName evidence="2">Uncharacterized protein</fullName>
    </submittedName>
</protein>
<reference evidence="2 3" key="1">
    <citation type="submission" date="2009-04" db="EMBL/GenBank/DDBJ databases">
        <authorList>
            <person name="Qin X."/>
            <person name="Bachman B."/>
            <person name="Battles P."/>
            <person name="Bell A."/>
            <person name="Bess C."/>
            <person name="Bickham C."/>
            <person name="Chaboub L."/>
            <person name="Chen D."/>
            <person name="Coyle M."/>
            <person name="Deiros D.R."/>
            <person name="Dinh H."/>
            <person name="Forbes L."/>
            <person name="Fowler G."/>
            <person name="Francisco L."/>
            <person name="Fu Q."/>
            <person name="Gubbala S."/>
            <person name="Hale W."/>
            <person name="Han Y."/>
            <person name="Hemphill L."/>
            <person name="Highlander S.K."/>
            <person name="Hirani K."/>
            <person name="Hogues M."/>
            <person name="Jackson L."/>
            <person name="Jakkamsetti A."/>
            <person name="Javaid M."/>
            <person name="Jiang H."/>
            <person name="Korchina V."/>
            <person name="Kovar C."/>
            <person name="Lara F."/>
            <person name="Lee S."/>
            <person name="Mata R."/>
            <person name="Mathew T."/>
            <person name="Moen C."/>
            <person name="Morales K."/>
            <person name="Munidasa M."/>
            <person name="Nazareth L."/>
            <person name="Ngo R."/>
            <person name="Nguyen L."/>
            <person name="Okwuonu G."/>
            <person name="Ongeri F."/>
            <person name="Patil S."/>
            <person name="Petrosino J."/>
            <person name="Pham C."/>
            <person name="Pham P."/>
            <person name="Pu L.-L."/>
            <person name="Puazo M."/>
            <person name="Raj R."/>
            <person name="Reid J."/>
            <person name="Rouhana J."/>
            <person name="Saada N."/>
            <person name="Shang Y."/>
            <person name="Simmons D."/>
            <person name="Thornton R."/>
            <person name="Warren J."/>
            <person name="Weissenberger G."/>
            <person name="Zhang J."/>
            <person name="Zhang L."/>
            <person name="Zhou C."/>
            <person name="Zhu D."/>
            <person name="Muzny D."/>
            <person name="Worley K."/>
            <person name="Gibbs R."/>
        </authorList>
    </citation>
    <scope>NUCLEOTIDE SEQUENCE [LARGE SCALE GENOMIC DNA]</scope>
    <source>
        <strain evidence="2 3">ATCC 43531</strain>
    </source>
</reference>
<name>C4V266_9FIRM</name>